<evidence type="ECO:0000256" key="1">
    <source>
        <dbReference type="SAM" id="Phobius"/>
    </source>
</evidence>
<reference evidence="3" key="1">
    <citation type="journal article" date="2019" name="Int. J. Syst. Evol. Microbiol.">
        <title>The Global Catalogue of Microorganisms (GCM) 10K type strain sequencing project: providing services to taxonomists for standard genome sequencing and annotation.</title>
        <authorList>
            <consortium name="The Broad Institute Genomics Platform"/>
            <consortium name="The Broad Institute Genome Sequencing Center for Infectious Disease"/>
            <person name="Wu L."/>
            <person name="Ma J."/>
        </authorList>
    </citation>
    <scope>NUCLEOTIDE SEQUENCE [LARGE SCALE GENOMIC DNA]</scope>
    <source>
        <strain evidence="3">CCUG 60214</strain>
    </source>
</reference>
<keyword evidence="1" id="KW-0812">Transmembrane</keyword>
<evidence type="ECO:0008006" key="4">
    <source>
        <dbReference type="Google" id="ProtNLM"/>
    </source>
</evidence>
<evidence type="ECO:0000313" key="3">
    <source>
        <dbReference type="Proteomes" id="UP001597168"/>
    </source>
</evidence>
<dbReference type="EMBL" id="JBHTLK010000005">
    <property type="protein sequence ID" value="MFD1145985.1"/>
    <property type="molecule type" value="Genomic_DNA"/>
</dbReference>
<keyword evidence="3" id="KW-1185">Reference proteome</keyword>
<protein>
    <recommendedName>
        <fullName evidence="4">Hemolysin XhlA</fullName>
    </recommendedName>
</protein>
<name>A0ABW3QP32_9PSEU</name>
<feature type="transmembrane region" description="Helical" evidence="1">
    <location>
        <begin position="74"/>
        <end position="95"/>
    </location>
</feature>
<proteinExistence type="predicted"/>
<sequence>MDGIDAKLDRHGETLARHQVHIERLESDVKELKTVAGRTAAAEAEIVRLRGDVGDLKDDLTHGQRHGRTWRGSAGLAFMTLLGSGVVTGVINLIFQK</sequence>
<keyword evidence="1" id="KW-0472">Membrane</keyword>
<comment type="caution">
    <text evidence="2">The sequence shown here is derived from an EMBL/GenBank/DDBJ whole genome shotgun (WGS) entry which is preliminary data.</text>
</comment>
<keyword evidence="1" id="KW-1133">Transmembrane helix</keyword>
<accession>A0ABW3QP32</accession>
<evidence type="ECO:0000313" key="2">
    <source>
        <dbReference type="EMBL" id="MFD1145985.1"/>
    </source>
</evidence>
<gene>
    <name evidence="2" type="ORF">ACFQ3T_02470</name>
</gene>
<dbReference type="RefSeq" id="WP_380719273.1">
    <property type="nucleotide sequence ID" value="NZ_JBHTLK010000005.1"/>
</dbReference>
<organism evidence="2 3">
    <name type="scientific">Saccharothrix hoggarensis</name>
    <dbReference type="NCBI Taxonomy" id="913853"/>
    <lineage>
        <taxon>Bacteria</taxon>
        <taxon>Bacillati</taxon>
        <taxon>Actinomycetota</taxon>
        <taxon>Actinomycetes</taxon>
        <taxon>Pseudonocardiales</taxon>
        <taxon>Pseudonocardiaceae</taxon>
        <taxon>Saccharothrix</taxon>
    </lineage>
</organism>
<dbReference type="Proteomes" id="UP001597168">
    <property type="component" value="Unassembled WGS sequence"/>
</dbReference>